<proteinExistence type="predicted"/>
<evidence type="ECO:0000313" key="2">
    <source>
        <dbReference type="Proteomes" id="UP000192257"/>
    </source>
</evidence>
<dbReference type="AlphaFoldDB" id="A0A1X0P2V6"/>
<protein>
    <submittedName>
        <fullName evidence="1">Uncharacterized protein</fullName>
    </submittedName>
</protein>
<sequence length="112" mass="13521">MLRQKGYIGRQLRPSQLARELLPQDQTWCVTCHLAVLKKNWMQHRESRSHRLASVKLQKMKRLSLDMWAQHRGAPLQEESAHEASMEMEFERFRAEQRQREKMTHIQPKSNW</sequence>
<dbReference type="EMBL" id="NBCO01000007">
    <property type="protein sequence ID" value="ORC90889.1"/>
    <property type="molecule type" value="Genomic_DNA"/>
</dbReference>
<keyword evidence="2" id="KW-1185">Reference proteome</keyword>
<organism evidence="1 2">
    <name type="scientific">Trypanosoma theileri</name>
    <dbReference type="NCBI Taxonomy" id="67003"/>
    <lineage>
        <taxon>Eukaryota</taxon>
        <taxon>Discoba</taxon>
        <taxon>Euglenozoa</taxon>
        <taxon>Kinetoplastea</taxon>
        <taxon>Metakinetoplastina</taxon>
        <taxon>Trypanosomatida</taxon>
        <taxon>Trypanosomatidae</taxon>
        <taxon>Trypanosoma</taxon>
    </lineage>
</organism>
<dbReference type="GeneID" id="39983539"/>
<name>A0A1X0P2V6_9TRYP</name>
<dbReference type="VEuPathDB" id="TriTrypDB:TM35_000073130"/>
<gene>
    <name evidence="1" type="ORF">TM35_000073130</name>
</gene>
<reference evidence="1 2" key="1">
    <citation type="submission" date="2017-03" db="EMBL/GenBank/DDBJ databases">
        <title>An alternative strategy for trypanosome survival in the mammalian bloodstream revealed through genome and transcriptome analysis of the ubiquitous bovine parasite Trypanosoma (Megatrypanum) theileri.</title>
        <authorList>
            <person name="Kelly S."/>
            <person name="Ivens A."/>
            <person name="Mott A."/>
            <person name="O'Neill E."/>
            <person name="Emms D."/>
            <person name="Macleod O."/>
            <person name="Voorheis P."/>
            <person name="Matthews J."/>
            <person name="Matthews K."/>
            <person name="Carrington M."/>
        </authorList>
    </citation>
    <scope>NUCLEOTIDE SEQUENCE [LARGE SCALE GENOMIC DNA]</scope>
    <source>
        <strain evidence="1">Edinburgh</strain>
    </source>
</reference>
<dbReference type="Proteomes" id="UP000192257">
    <property type="component" value="Unassembled WGS sequence"/>
</dbReference>
<accession>A0A1X0P2V6</accession>
<dbReference type="RefSeq" id="XP_028884955.1">
    <property type="nucleotide sequence ID" value="XM_029023759.1"/>
</dbReference>
<comment type="caution">
    <text evidence="1">The sequence shown here is derived from an EMBL/GenBank/DDBJ whole genome shotgun (WGS) entry which is preliminary data.</text>
</comment>
<evidence type="ECO:0000313" key="1">
    <source>
        <dbReference type="EMBL" id="ORC90889.1"/>
    </source>
</evidence>
<dbReference type="OrthoDB" id="269638at2759"/>